<evidence type="ECO:0000256" key="1">
    <source>
        <dbReference type="ARBA" id="ARBA00004141"/>
    </source>
</evidence>
<feature type="region of interest" description="Disordered" evidence="6">
    <location>
        <begin position="1"/>
        <end position="26"/>
    </location>
</feature>
<evidence type="ECO:0000313" key="10">
    <source>
        <dbReference type="Proteomes" id="UP000799439"/>
    </source>
</evidence>
<dbReference type="PROSITE" id="PS50850">
    <property type="entry name" value="MFS"/>
    <property type="match status" value="1"/>
</dbReference>
<evidence type="ECO:0000256" key="2">
    <source>
        <dbReference type="ARBA" id="ARBA00022448"/>
    </source>
</evidence>
<dbReference type="PANTHER" id="PTHR43791">
    <property type="entry name" value="PERMEASE-RELATED"/>
    <property type="match status" value="1"/>
</dbReference>
<dbReference type="OrthoDB" id="2962993at2759"/>
<dbReference type="Gene3D" id="1.20.1250.20">
    <property type="entry name" value="MFS general substrate transporter like domains"/>
    <property type="match status" value="2"/>
</dbReference>
<keyword evidence="3 7" id="KW-0812">Transmembrane</keyword>
<feature type="domain" description="Major facilitator superfamily (MFS) profile" evidence="8">
    <location>
        <begin position="48"/>
        <end position="466"/>
    </location>
</feature>
<feature type="transmembrane region" description="Helical" evidence="7">
    <location>
        <begin position="145"/>
        <end position="165"/>
    </location>
</feature>
<feature type="transmembrane region" description="Helical" evidence="7">
    <location>
        <begin position="370"/>
        <end position="394"/>
    </location>
</feature>
<comment type="subcellular location">
    <subcellularLocation>
        <location evidence="1">Membrane</location>
        <topology evidence="1">Multi-pass membrane protein</topology>
    </subcellularLocation>
</comment>
<sequence length="494" mass="54775">MMDSVIRTEAKDEGSGDQLESNERTSSAAAVIDPRLDKTITRRFDTHVVPWLFFMYLLSHIDRSNIGNARIAGLAKDLELTGIRFNRMLTVYYVTFICACVPSNLIIKHIGAGHFLPFLTTSWGIVSLCTGFVTSYQELMAVRGLLGLCEGGLLPGVIVILSSFYPRHQLAHRLTLFYCAGPLSSAFGGLLAAGLSEITCGRYRGWPFIFFIEGAITVMYGLVIWWFLPHTPGEAKFLTGEEREAALARMRLDAQGSNAADSVQHERFDWRWVHRGVFNINTIASTLNLLGLVVPIFSFSLFLPTIISALGYTSLKAQLMTAPPNMVAFFAVPLAGRISDRLQMRGSLILVGEMVAIVGYVMLISTDHQLIQYGGTFLVGTGISVACPLLMTWLSNNLAPHYVRATGTGIQIMGSNFGAFIAVFTYLQKDEPRYLTGHAINIGMLCLTLICTVTMIVYCLWENKKRASGRRDYRLTNGDSQLLGYRHPSFRYTI</sequence>
<accession>A0A9P4MQ73</accession>
<reference evidence="9" key="1">
    <citation type="journal article" date="2020" name="Stud. Mycol.">
        <title>101 Dothideomycetes genomes: a test case for predicting lifestyles and emergence of pathogens.</title>
        <authorList>
            <person name="Haridas S."/>
            <person name="Albert R."/>
            <person name="Binder M."/>
            <person name="Bloem J."/>
            <person name="Labutti K."/>
            <person name="Salamov A."/>
            <person name="Andreopoulos B."/>
            <person name="Baker S."/>
            <person name="Barry K."/>
            <person name="Bills G."/>
            <person name="Bluhm B."/>
            <person name="Cannon C."/>
            <person name="Castanera R."/>
            <person name="Culley D."/>
            <person name="Daum C."/>
            <person name="Ezra D."/>
            <person name="Gonzalez J."/>
            <person name="Henrissat B."/>
            <person name="Kuo A."/>
            <person name="Liang C."/>
            <person name="Lipzen A."/>
            <person name="Lutzoni F."/>
            <person name="Magnuson J."/>
            <person name="Mondo S."/>
            <person name="Nolan M."/>
            <person name="Ohm R."/>
            <person name="Pangilinan J."/>
            <person name="Park H.-J."/>
            <person name="Ramirez L."/>
            <person name="Alfaro M."/>
            <person name="Sun H."/>
            <person name="Tritt A."/>
            <person name="Yoshinaga Y."/>
            <person name="Zwiers L.-H."/>
            <person name="Turgeon B."/>
            <person name="Goodwin S."/>
            <person name="Spatafora J."/>
            <person name="Crous P."/>
            <person name="Grigoriev I."/>
        </authorList>
    </citation>
    <scope>NUCLEOTIDE SEQUENCE</scope>
    <source>
        <strain evidence="9">CBS 260.36</strain>
    </source>
</reference>
<dbReference type="PANTHER" id="PTHR43791:SF5">
    <property type="entry name" value="MAJOR FACILITATOR SUPERFAMILY (MFS) PROFILE DOMAIN-CONTAINING PROTEIN"/>
    <property type="match status" value="1"/>
</dbReference>
<dbReference type="GO" id="GO:0016020">
    <property type="term" value="C:membrane"/>
    <property type="evidence" value="ECO:0007669"/>
    <property type="project" value="UniProtKB-SubCell"/>
</dbReference>
<feature type="transmembrane region" description="Helical" evidence="7">
    <location>
        <begin position="347"/>
        <end position="364"/>
    </location>
</feature>
<keyword evidence="4 7" id="KW-1133">Transmembrane helix</keyword>
<evidence type="ECO:0000259" key="8">
    <source>
        <dbReference type="PROSITE" id="PS50850"/>
    </source>
</evidence>
<dbReference type="FunFam" id="1.20.1250.20:FF:000018">
    <property type="entry name" value="MFS transporter permease"/>
    <property type="match status" value="1"/>
</dbReference>
<feature type="transmembrane region" description="Helical" evidence="7">
    <location>
        <begin position="406"/>
        <end position="427"/>
    </location>
</feature>
<gene>
    <name evidence="9" type="ORF">K461DRAFT_284357</name>
</gene>
<dbReference type="FunFam" id="1.20.1250.20:FF:000013">
    <property type="entry name" value="MFS general substrate transporter"/>
    <property type="match status" value="1"/>
</dbReference>
<keyword evidence="2" id="KW-0813">Transport</keyword>
<dbReference type="SUPFAM" id="SSF103473">
    <property type="entry name" value="MFS general substrate transporter"/>
    <property type="match status" value="1"/>
</dbReference>
<feature type="transmembrane region" description="Helical" evidence="7">
    <location>
        <begin position="439"/>
        <end position="461"/>
    </location>
</feature>
<keyword evidence="5 7" id="KW-0472">Membrane</keyword>
<dbReference type="InterPro" id="IPR020846">
    <property type="entry name" value="MFS_dom"/>
</dbReference>
<feature type="transmembrane region" description="Helical" evidence="7">
    <location>
        <begin position="289"/>
        <end position="312"/>
    </location>
</feature>
<dbReference type="Pfam" id="PF07690">
    <property type="entry name" value="MFS_1"/>
    <property type="match status" value="1"/>
</dbReference>
<dbReference type="InterPro" id="IPR036259">
    <property type="entry name" value="MFS_trans_sf"/>
</dbReference>
<dbReference type="AlphaFoldDB" id="A0A9P4MQ73"/>
<comment type="caution">
    <text evidence="9">The sequence shown here is derived from an EMBL/GenBank/DDBJ whole genome shotgun (WGS) entry which is preliminary data.</text>
</comment>
<feature type="transmembrane region" description="Helical" evidence="7">
    <location>
        <begin position="113"/>
        <end position="133"/>
    </location>
</feature>
<evidence type="ECO:0000256" key="5">
    <source>
        <dbReference type="ARBA" id="ARBA00023136"/>
    </source>
</evidence>
<evidence type="ECO:0000313" key="9">
    <source>
        <dbReference type="EMBL" id="KAF2157979.1"/>
    </source>
</evidence>
<feature type="compositionally biased region" description="Basic and acidic residues" evidence="6">
    <location>
        <begin position="1"/>
        <end position="14"/>
    </location>
</feature>
<evidence type="ECO:0000256" key="7">
    <source>
        <dbReference type="SAM" id="Phobius"/>
    </source>
</evidence>
<proteinExistence type="predicted"/>
<keyword evidence="10" id="KW-1185">Reference proteome</keyword>
<dbReference type="EMBL" id="ML996081">
    <property type="protein sequence ID" value="KAF2157979.1"/>
    <property type="molecule type" value="Genomic_DNA"/>
</dbReference>
<evidence type="ECO:0000256" key="3">
    <source>
        <dbReference type="ARBA" id="ARBA00022692"/>
    </source>
</evidence>
<evidence type="ECO:0000256" key="4">
    <source>
        <dbReference type="ARBA" id="ARBA00022989"/>
    </source>
</evidence>
<organism evidence="9 10">
    <name type="scientific">Myriangium duriaei CBS 260.36</name>
    <dbReference type="NCBI Taxonomy" id="1168546"/>
    <lineage>
        <taxon>Eukaryota</taxon>
        <taxon>Fungi</taxon>
        <taxon>Dikarya</taxon>
        <taxon>Ascomycota</taxon>
        <taxon>Pezizomycotina</taxon>
        <taxon>Dothideomycetes</taxon>
        <taxon>Dothideomycetidae</taxon>
        <taxon>Myriangiales</taxon>
        <taxon>Myriangiaceae</taxon>
        <taxon>Myriangium</taxon>
    </lineage>
</organism>
<evidence type="ECO:0000256" key="6">
    <source>
        <dbReference type="SAM" id="MobiDB-lite"/>
    </source>
</evidence>
<dbReference type="InterPro" id="IPR011701">
    <property type="entry name" value="MFS"/>
</dbReference>
<protein>
    <submittedName>
        <fullName evidence="9">MFS general substrate transporter</fullName>
    </submittedName>
</protein>
<dbReference type="Proteomes" id="UP000799439">
    <property type="component" value="Unassembled WGS sequence"/>
</dbReference>
<feature type="transmembrane region" description="Helical" evidence="7">
    <location>
        <begin position="205"/>
        <end position="228"/>
    </location>
</feature>
<feature type="transmembrane region" description="Helical" evidence="7">
    <location>
        <begin position="89"/>
        <end position="107"/>
    </location>
</feature>
<feature type="transmembrane region" description="Helical" evidence="7">
    <location>
        <begin position="171"/>
        <end position="193"/>
    </location>
</feature>
<dbReference type="GO" id="GO:0022857">
    <property type="term" value="F:transmembrane transporter activity"/>
    <property type="evidence" value="ECO:0007669"/>
    <property type="project" value="InterPro"/>
</dbReference>
<name>A0A9P4MQ73_9PEZI</name>